<dbReference type="PROSITE" id="PS00409">
    <property type="entry name" value="PROKAR_NTER_METHYL"/>
    <property type="match status" value="1"/>
</dbReference>
<evidence type="ECO:0000313" key="6">
    <source>
        <dbReference type="Proteomes" id="UP000661077"/>
    </source>
</evidence>
<comment type="caution">
    <text evidence="5">The sequence shown here is derived from an EMBL/GenBank/DDBJ whole genome shotgun (WGS) entry which is preliminary data.</text>
</comment>
<keyword evidence="4" id="KW-0812">Transmembrane</keyword>
<evidence type="ECO:0000256" key="2">
    <source>
        <dbReference type="ARBA" id="ARBA00022481"/>
    </source>
</evidence>
<protein>
    <submittedName>
        <fullName evidence="5">Pilin</fullName>
    </submittedName>
</protein>
<accession>A0ABS1WR59</accession>
<dbReference type="InterPro" id="IPR045584">
    <property type="entry name" value="Pilin-like"/>
</dbReference>
<evidence type="ECO:0000256" key="3">
    <source>
        <dbReference type="RuleBase" id="RU000389"/>
    </source>
</evidence>
<dbReference type="SUPFAM" id="SSF54523">
    <property type="entry name" value="Pili subunits"/>
    <property type="match status" value="1"/>
</dbReference>
<keyword evidence="6" id="KW-1185">Reference proteome</keyword>
<evidence type="ECO:0000313" key="5">
    <source>
        <dbReference type="EMBL" id="MBM0103453.1"/>
    </source>
</evidence>
<keyword evidence="3" id="KW-0281">Fimbrium</keyword>
<dbReference type="Pfam" id="PF07963">
    <property type="entry name" value="N_methyl"/>
    <property type="match status" value="1"/>
</dbReference>
<dbReference type="Pfam" id="PF00114">
    <property type="entry name" value="Pilin"/>
    <property type="match status" value="1"/>
</dbReference>
<keyword evidence="4" id="KW-0472">Membrane</keyword>
<dbReference type="Gene3D" id="3.30.700.10">
    <property type="entry name" value="Glycoprotein, Type 4 Pilin"/>
    <property type="match status" value="1"/>
</dbReference>
<feature type="transmembrane region" description="Helical" evidence="4">
    <location>
        <begin position="12"/>
        <end position="30"/>
    </location>
</feature>
<dbReference type="RefSeq" id="WP_203165427.1">
    <property type="nucleotide sequence ID" value="NZ_JAEVLS010000001.1"/>
</dbReference>
<dbReference type="NCBIfam" id="TIGR02532">
    <property type="entry name" value="IV_pilin_GFxxxE"/>
    <property type="match status" value="1"/>
</dbReference>
<comment type="similarity">
    <text evidence="1 3">Belongs to the N-Me-Phe pilin family.</text>
</comment>
<dbReference type="InterPro" id="IPR001082">
    <property type="entry name" value="Pilin"/>
</dbReference>
<dbReference type="PANTHER" id="PTHR30093">
    <property type="entry name" value="GENERAL SECRETION PATHWAY PROTEIN G"/>
    <property type="match status" value="1"/>
</dbReference>
<dbReference type="PANTHER" id="PTHR30093:SF34">
    <property type="entry name" value="PREPILIN PEPTIDASE-DEPENDENT PROTEIN D"/>
    <property type="match status" value="1"/>
</dbReference>
<proteinExistence type="inferred from homology"/>
<evidence type="ECO:0000256" key="4">
    <source>
        <dbReference type="SAM" id="Phobius"/>
    </source>
</evidence>
<dbReference type="InterPro" id="IPR012902">
    <property type="entry name" value="N_methyl_site"/>
</dbReference>
<evidence type="ECO:0000256" key="1">
    <source>
        <dbReference type="ARBA" id="ARBA00005233"/>
    </source>
</evidence>
<dbReference type="Proteomes" id="UP000661077">
    <property type="component" value="Unassembled WGS sequence"/>
</dbReference>
<gene>
    <name evidence="5" type="ORF">JM946_01805</name>
</gene>
<keyword evidence="4" id="KW-1133">Transmembrane helix</keyword>
<organism evidence="5 6">
    <name type="scientific">Steroidobacter gossypii</name>
    <dbReference type="NCBI Taxonomy" id="2805490"/>
    <lineage>
        <taxon>Bacteria</taxon>
        <taxon>Pseudomonadati</taxon>
        <taxon>Pseudomonadota</taxon>
        <taxon>Gammaproteobacteria</taxon>
        <taxon>Steroidobacterales</taxon>
        <taxon>Steroidobacteraceae</taxon>
        <taxon>Steroidobacter</taxon>
    </lineage>
</organism>
<dbReference type="EMBL" id="JAEVLS010000001">
    <property type="protein sequence ID" value="MBM0103453.1"/>
    <property type="molecule type" value="Genomic_DNA"/>
</dbReference>
<keyword evidence="2" id="KW-0488">Methylation</keyword>
<reference evidence="5 6" key="1">
    <citation type="journal article" date="2021" name="Int. J. Syst. Evol. Microbiol.">
        <title>Steroidobacter gossypii sp. nov., isolated from soil of cotton cropping field.</title>
        <authorList>
            <person name="Huang R."/>
            <person name="Yang S."/>
            <person name="Zhen C."/>
            <person name="Liu W."/>
        </authorList>
    </citation>
    <scope>NUCLEOTIDE SEQUENCE [LARGE SCALE GENOMIC DNA]</scope>
    <source>
        <strain evidence="5 6">S1-65</strain>
    </source>
</reference>
<name>A0ABS1WR59_9GAMM</name>
<sequence length="170" mass="18095">MRPQSGFTLIELMIVVAIIGILAAIAVPAYQNYTVRAKVSEGLLGATAAKMHISESYQANFVAGLESAVASWNIDSTRTKYVNSVTLDETGVVITTFIAGNGNGLPMEVNGTRLVLTPSMNGQPLTSMMNGTLEWACTSETSSTADNRNLYISPDIQGTLPAKYAPSECR</sequence>